<accession>A0A484HD76</accession>
<dbReference type="PANTHER" id="PTHR38431:SF1">
    <property type="entry name" value="BLL2305 PROTEIN"/>
    <property type="match status" value="1"/>
</dbReference>
<evidence type="ECO:0000313" key="4">
    <source>
        <dbReference type="EMBL" id="VEN72639.1"/>
    </source>
</evidence>
<dbReference type="Pfam" id="PF12727">
    <property type="entry name" value="PBP_like"/>
    <property type="match status" value="1"/>
</dbReference>
<protein>
    <submittedName>
        <fullName evidence="4">DNA-binding protein</fullName>
    </submittedName>
</protein>
<organism evidence="4">
    <name type="scientific">uncultured Desulfobacteraceae bacterium</name>
    <dbReference type="NCBI Taxonomy" id="218296"/>
    <lineage>
        <taxon>Bacteria</taxon>
        <taxon>Pseudomonadati</taxon>
        <taxon>Thermodesulfobacteriota</taxon>
        <taxon>Desulfobacteria</taxon>
        <taxon>Desulfobacterales</taxon>
        <taxon>Desulfobacteraceae</taxon>
        <taxon>environmental samples</taxon>
    </lineage>
</organism>
<proteinExistence type="predicted"/>
<dbReference type="SUPFAM" id="SSF53850">
    <property type="entry name" value="Periplasmic binding protein-like II"/>
    <property type="match status" value="1"/>
</dbReference>
<feature type="region of interest" description="Disordered" evidence="1">
    <location>
        <begin position="1"/>
        <end position="20"/>
    </location>
</feature>
<dbReference type="EMBL" id="CAACVI010000001">
    <property type="protein sequence ID" value="VEN72639.1"/>
    <property type="molecule type" value="Genomic_DNA"/>
</dbReference>
<dbReference type="PANTHER" id="PTHR38431">
    <property type="entry name" value="BLL2305 PROTEIN"/>
    <property type="match status" value="1"/>
</dbReference>
<dbReference type="InterPro" id="IPR041657">
    <property type="entry name" value="HTH_17"/>
</dbReference>
<feature type="domain" description="Helix-turn-helix" evidence="3">
    <location>
        <begin position="33"/>
        <end position="80"/>
    </location>
</feature>
<keyword evidence="4" id="KW-0238">DNA-binding</keyword>
<name>A0A484HD76_9BACT</name>
<dbReference type="InterPro" id="IPR010093">
    <property type="entry name" value="SinI_DNA-bd"/>
</dbReference>
<sequence length="350" mass="38633">MGTFEGLDQQKPGAGPGHFREWGHSGESILKKLLSTKEVARFLHVNEKMVYALVAEKGLPATKVTGKWLFPGDMVERWIELRTQNYPEPSRRLPPYEGILIIAGSNDPLLDQTLSLYNSIHPDHVAVFGNMGSMGGIQALRRNLCHMASSHLLQENEAEYNFGFASSELERMPAVMNFCRRRQGLIVAAGNPKNIMGIKDLTRPGVALVNRLPGTGTRLLLDHELKKRGLDGRRIKGYDHAVSAHLEAGIAVLSGDADACMGIEAIAGMMGLDFIPVRWERYDLMISRDRFFDEGVQRFVGLLHEPEFKDMAASLKGYDISLGGKMVFDQSGSDPVSAAAPHPNIAKEKI</sequence>
<dbReference type="AlphaFoldDB" id="A0A484HD76"/>
<dbReference type="Gene3D" id="3.40.190.10">
    <property type="entry name" value="Periplasmic binding protein-like II"/>
    <property type="match status" value="1"/>
</dbReference>
<evidence type="ECO:0000256" key="1">
    <source>
        <dbReference type="SAM" id="MobiDB-lite"/>
    </source>
</evidence>
<evidence type="ECO:0000259" key="2">
    <source>
        <dbReference type="Pfam" id="PF12727"/>
    </source>
</evidence>
<gene>
    <name evidence="4" type="ORF">EPICR_10138</name>
</gene>
<dbReference type="Pfam" id="PF12728">
    <property type="entry name" value="HTH_17"/>
    <property type="match status" value="1"/>
</dbReference>
<dbReference type="NCBIfam" id="TIGR01764">
    <property type="entry name" value="excise"/>
    <property type="match status" value="1"/>
</dbReference>
<feature type="domain" description="PBP" evidence="2">
    <location>
        <begin position="122"/>
        <end position="303"/>
    </location>
</feature>
<dbReference type="InterPro" id="IPR024370">
    <property type="entry name" value="PBP_domain"/>
</dbReference>
<reference evidence="4" key="1">
    <citation type="submission" date="2019-01" db="EMBL/GenBank/DDBJ databases">
        <authorList>
            <consortium name="Genoscope - CEA"/>
            <person name="William W."/>
        </authorList>
    </citation>
    <scope>NUCLEOTIDE SEQUENCE</scope>
    <source>
        <strain evidence="4">CR-1</strain>
    </source>
</reference>
<evidence type="ECO:0000259" key="3">
    <source>
        <dbReference type="Pfam" id="PF12728"/>
    </source>
</evidence>
<dbReference type="GO" id="GO:0003677">
    <property type="term" value="F:DNA binding"/>
    <property type="evidence" value="ECO:0007669"/>
    <property type="project" value="UniProtKB-KW"/>
</dbReference>